<dbReference type="Proteomes" id="UP000070501">
    <property type="component" value="Unassembled WGS sequence"/>
</dbReference>
<dbReference type="GO" id="GO:0016020">
    <property type="term" value="C:membrane"/>
    <property type="evidence" value="ECO:0007669"/>
    <property type="project" value="UniProtKB-SubCell"/>
</dbReference>
<dbReference type="OrthoDB" id="5401779at2759"/>
<feature type="transmembrane region" description="Helical" evidence="7">
    <location>
        <begin position="197"/>
        <end position="216"/>
    </location>
</feature>
<name>A0A136IYL2_9PEZI</name>
<accession>A0A136IYL2</accession>
<keyword evidence="2 7" id="KW-0812">Transmembrane</keyword>
<keyword evidence="4 7" id="KW-0472">Membrane</keyword>
<feature type="transmembrane region" description="Helical" evidence="7">
    <location>
        <begin position="228"/>
        <end position="246"/>
    </location>
</feature>
<reference evidence="10" key="1">
    <citation type="submission" date="2016-02" db="EMBL/GenBank/DDBJ databases">
        <title>Draft genome sequence of Microdochium bolleyi, a fungal endophyte of beachgrass.</title>
        <authorList>
            <consortium name="DOE Joint Genome Institute"/>
            <person name="David A.S."/>
            <person name="May G."/>
            <person name="Haridas S."/>
            <person name="Lim J."/>
            <person name="Wang M."/>
            <person name="Labutti K."/>
            <person name="Lipzen A."/>
            <person name="Barry K."/>
            <person name="Grigoriev I.V."/>
        </authorList>
    </citation>
    <scope>NUCLEOTIDE SEQUENCE [LARGE SCALE GENOMIC DNA]</scope>
    <source>
        <strain evidence="10">J235TASD1</strain>
    </source>
</reference>
<protein>
    <recommendedName>
        <fullName evidence="8">Rhodopsin domain-containing protein</fullName>
    </recommendedName>
</protein>
<feature type="transmembrane region" description="Helical" evidence="7">
    <location>
        <begin position="68"/>
        <end position="86"/>
    </location>
</feature>
<evidence type="ECO:0000256" key="1">
    <source>
        <dbReference type="ARBA" id="ARBA00004141"/>
    </source>
</evidence>
<dbReference type="InterPro" id="IPR052337">
    <property type="entry name" value="SAT4-like"/>
</dbReference>
<feature type="transmembrane region" description="Helical" evidence="7">
    <location>
        <begin position="144"/>
        <end position="177"/>
    </location>
</feature>
<organism evidence="9 10">
    <name type="scientific">Microdochium bolleyi</name>
    <dbReference type="NCBI Taxonomy" id="196109"/>
    <lineage>
        <taxon>Eukaryota</taxon>
        <taxon>Fungi</taxon>
        <taxon>Dikarya</taxon>
        <taxon>Ascomycota</taxon>
        <taxon>Pezizomycotina</taxon>
        <taxon>Sordariomycetes</taxon>
        <taxon>Xylariomycetidae</taxon>
        <taxon>Xylariales</taxon>
        <taxon>Microdochiaceae</taxon>
        <taxon>Microdochium</taxon>
    </lineage>
</organism>
<evidence type="ECO:0000256" key="7">
    <source>
        <dbReference type="SAM" id="Phobius"/>
    </source>
</evidence>
<feature type="region of interest" description="Disordered" evidence="6">
    <location>
        <begin position="370"/>
        <end position="397"/>
    </location>
</feature>
<evidence type="ECO:0000259" key="8">
    <source>
        <dbReference type="Pfam" id="PF20684"/>
    </source>
</evidence>
<feature type="transmembrane region" description="Helical" evidence="7">
    <location>
        <begin position="266"/>
        <end position="289"/>
    </location>
</feature>
<keyword evidence="3 7" id="KW-1133">Transmembrane helix</keyword>
<comment type="similarity">
    <text evidence="5">Belongs to the SAT4 family.</text>
</comment>
<evidence type="ECO:0000256" key="6">
    <source>
        <dbReference type="SAM" id="MobiDB-lite"/>
    </source>
</evidence>
<dbReference type="AlphaFoldDB" id="A0A136IYL2"/>
<feature type="domain" description="Rhodopsin" evidence="8">
    <location>
        <begin position="53"/>
        <end position="289"/>
    </location>
</feature>
<feature type="transmembrane region" description="Helical" evidence="7">
    <location>
        <begin position="106"/>
        <end position="123"/>
    </location>
</feature>
<proteinExistence type="inferred from homology"/>
<dbReference type="EMBL" id="KQ964253">
    <property type="protein sequence ID" value="KXJ90075.1"/>
    <property type="molecule type" value="Genomic_DNA"/>
</dbReference>
<dbReference type="PANTHER" id="PTHR33048:SF124">
    <property type="entry name" value="INTEGRAL MEMBRANE PROTEIN"/>
    <property type="match status" value="1"/>
</dbReference>
<comment type="subcellular location">
    <subcellularLocation>
        <location evidence="1">Membrane</location>
        <topology evidence="1">Multi-pass membrane protein</topology>
    </subcellularLocation>
</comment>
<keyword evidence="10" id="KW-1185">Reference proteome</keyword>
<evidence type="ECO:0000256" key="3">
    <source>
        <dbReference type="ARBA" id="ARBA00022989"/>
    </source>
</evidence>
<dbReference type="InParanoid" id="A0A136IYL2"/>
<evidence type="ECO:0000256" key="5">
    <source>
        <dbReference type="ARBA" id="ARBA00038359"/>
    </source>
</evidence>
<evidence type="ECO:0000256" key="2">
    <source>
        <dbReference type="ARBA" id="ARBA00022692"/>
    </source>
</evidence>
<dbReference type="PANTHER" id="PTHR33048">
    <property type="entry name" value="PTH11-LIKE INTEGRAL MEMBRANE PROTEIN (AFU_ORTHOLOGUE AFUA_5G11245)"/>
    <property type="match status" value="1"/>
</dbReference>
<sequence length="422" mass="46080">MSVPFFVGDVPVAMPPPPGYVVDFDNPQRNSVTEAYLLFGIGNALALLMVLQRVYVRIYIQKKVFLEDAFLGVAYVFSVILQTLIVRDFARGIMGTHVWEMPLQKFGMFLTALYQLPVLYNPVQCGTKMSLLLVYNRLTPELWFRYPVWFTMFVVVASNVILQFVTIFPCSPVAAAWDLTITDFTCMDRPAIYKATAILGAATDVLVLAVPMPLVWRLQMPRRQKMGLAALFSVGILTVVTSIMRLKALIESMGLVDQSWGGGVVLLWIFAEANLSIICGCIITINIFLSHVAPNLLRSGSGNSPANRHSMSNQPDIVTFGGSGGGSGADGSRRAAARRDKYERFDDNGMYPLTTLVDVEGGPCKCHGDKGAKGVTEKSLSGDVSDAGGNDADSTKAIVEPGPEEIVKTRATIISYQSRRGD</sequence>
<evidence type="ECO:0000313" key="9">
    <source>
        <dbReference type="EMBL" id="KXJ90075.1"/>
    </source>
</evidence>
<dbReference type="InterPro" id="IPR049326">
    <property type="entry name" value="Rhodopsin_dom_fungi"/>
</dbReference>
<evidence type="ECO:0000313" key="10">
    <source>
        <dbReference type="Proteomes" id="UP000070501"/>
    </source>
</evidence>
<dbReference type="Pfam" id="PF20684">
    <property type="entry name" value="Fung_rhodopsin"/>
    <property type="match status" value="1"/>
</dbReference>
<gene>
    <name evidence="9" type="ORF">Micbo1qcDRAFT_189222</name>
</gene>
<feature type="transmembrane region" description="Helical" evidence="7">
    <location>
        <begin position="35"/>
        <end position="56"/>
    </location>
</feature>
<evidence type="ECO:0000256" key="4">
    <source>
        <dbReference type="ARBA" id="ARBA00023136"/>
    </source>
</evidence>